<dbReference type="AlphaFoldDB" id="A0A0X8JSM0"/>
<dbReference type="InterPro" id="IPR002586">
    <property type="entry name" value="CobQ/CobB/MinD/ParA_Nub-bd_dom"/>
</dbReference>
<dbReference type="OrthoDB" id="69313at2"/>
<dbReference type="STRING" id="888061.AXF15_12330"/>
<organism evidence="2 3">
    <name type="scientific">Desulfomicrobium orale DSM 12838</name>
    <dbReference type="NCBI Taxonomy" id="888061"/>
    <lineage>
        <taxon>Bacteria</taxon>
        <taxon>Pseudomonadati</taxon>
        <taxon>Thermodesulfobacteriota</taxon>
        <taxon>Desulfovibrionia</taxon>
        <taxon>Desulfovibrionales</taxon>
        <taxon>Desulfomicrobiaceae</taxon>
        <taxon>Desulfomicrobium</taxon>
    </lineage>
</organism>
<accession>A0A0X8JSM0</accession>
<evidence type="ECO:0000313" key="3">
    <source>
        <dbReference type="Proteomes" id="UP000063964"/>
    </source>
</evidence>
<evidence type="ECO:0000259" key="1">
    <source>
        <dbReference type="Pfam" id="PF01656"/>
    </source>
</evidence>
<evidence type="ECO:0000313" key="2">
    <source>
        <dbReference type="EMBL" id="AMD93808.1"/>
    </source>
</evidence>
<keyword evidence="3" id="KW-1185">Reference proteome</keyword>
<dbReference type="Gene3D" id="3.40.50.300">
    <property type="entry name" value="P-loop containing nucleotide triphosphate hydrolases"/>
    <property type="match status" value="1"/>
</dbReference>
<reference evidence="3" key="1">
    <citation type="submission" date="2016-02" db="EMBL/GenBank/DDBJ databases">
        <authorList>
            <person name="Holder M.E."/>
            <person name="Ajami N.J."/>
            <person name="Petrosino J.F."/>
        </authorList>
    </citation>
    <scope>NUCLEOTIDE SEQUENCE [LARGE SCALE GENOMIC DNA]</scope>
    <source>
        <strain evidence="3">DSM 12838</strain>
    </source>
</reference>
<dbReference type="KEGG" id="doa:AXF15_12330"/>
<dbReference type="RefSeq" id="WP_066608056.1">
    <property type="nucleotide sequence ID" value="NZ_CP014230.1"/>
</dbReference>
<dbReference type="InterPro" id="IPR027417">
    <property type="entry name" value="P-loop_NTPase"/>
</dbReference>
<dbReference type="Proteomes" id="UP000063964">
    <property type="component" value="Chromosome"/>
</dbReference>
<protein>
    <submittedName>
        <fullName evidence="2">Conjugal transfer protein TraL</fullName>
    </submittedName>
</protein>
<proteinExistence type="predicted"/>
<feature type="domain" description="CobQ/CobB/MinD/ParA nucleotide binding" evidence="1">
    <location>
        <begin position="6"/>
        <end position="127"/>
    </location>
</feature>
<sequence>MATVHFIQQGKGGVGKSFISSLLYQALKYHFGKEVYAFDADPINATLKGYKEFDVSRVDIMKGDNINSRAFDSVIEDIVSFPEHSHVIVDNGASSFVALNAYIRENDIVKLLSDNGSTIYFHAIITGGQALTDTVKGLKAMFMSYPSEKIVVWLNSFFGDIQVDGATFTDFQIYDDHKHQINTIIQLPEVNPATFGKDIEELCAKRMSFREGIESSKNIVVRSRLNKYWNQIISIMQQTEFVS</sequence>
<dbReference type="EMBL" id="CP014230">
    <property type="protein sequence ID" value="AMD93808.1"/>
    <property type="molecule type" value="Genomic_DNA"/>
</dbReference>
<dbReference type="SUPFAM" id="SSF52540">
    <property type="entry name" value="P-loop containing nucleoside triphosphate hydrolases"/>
    <property type="match status" value="1"/>
</dbReference>
<gene>
    <name evidence="2" type="ORF">AXF15_12330</name>
</gene>
<dbReference type="Pfam" id="PF01656">
    <property type="entry name" value="CbiA"/>
    <property type="match status" value="1"/>
</dbReference>
<name>A0A0X8JSM0_9BACT</name>